<reference evidence="3 4" key="1">
    <citation type="journal article" date="2016" name="Front. Microbiol.">
        <title>Comparative Genomics Analysis of Streptomyces Species Reveals Their Adaptation to the Marine Environment and Their Diversity at the Genomic Level.</title>
        <authorList>
            <person name="Tian X."/>
            <person name="Zhang Z."/>
            <person name="Yang T."/>
            <person name="Chen M."/>
            <person name="Li J."/>
            <person name="Chen F."/>
            <person name="Yang J."/>
            <person name="Li W."/>
            <person name="Zhang B."/>
            <person name="Zhang Z."/>
            <person name="Wu J."/>
            <person name="Zhang C."/>
            <person name="Long L."/>
            <person name="Xiao J."/>
        </authorList>
    </citation>
    <scope>NUCLEOTIDE SEQUENCE [LARGE SCALE GENOMIC DNA]</scope>
    <source>
        <strain evidence="3 4">SCSIO 10429</strain>
    </source>
</reference>
<evidence type="ECO:0000313" key="3">
    <source>
        <dbReference type="EMBL" id="OEV07529.1"/>
    </source>
</evidence>
<keyword evidence="4" id="KW-1185">Reference proteome</keyword>
<gene>
    <name evidence="3" type="ORF">AN218_29085</name>
</gene>
<dbReference type="EMBL" id="LJGW01000505">
    <property type="protein sequence ID" value="OEV07529.1"/>
    <property type="molecule type" value="Genomic_DNA"/>
</dbReference>
<feature type="compositionally biased region" description="Low complexity" evidence="1">
    <location>
        <begin position="36"/>
        <end position="48"/>
    </location>
</feature>
<accession>A0A1E7KUC2</accession>
<keyword evidence="2" id="KW-0732">Signal</keyword>
<comment type="caution">
    <text evidence="3">The sequence shown here is derived from an EMBL/GenBank/DDBJ whole genome shotgun (WGS) entry which is preliminary data.</text>
</comment>
<dbReference type="AlphaFoldDB" id="A0A1E7KUC2"/>
<feature type="chain" id="PRO_5009196793" description="Ig-like domain-containing protein" evidence="2">
    <location>
        <begin position="35"/>
        <end position="235"/>
    </location>
</feature>
<organism evidence="3 4">
    <name type="scientific">Streptomyces nanshensis</name>
    <dbReference type="NCBI Taxonomy" id="518642"/>
    <lineage>
        <taxon>Bacteria</taxon>
        <taxon>Bacillati</taxon>
        <taxon>Actinomycetota</taxon>
        <taxon>Actinomycetes</taxon>
        <taxon>Kitasatosporales</taxon>
        <taxon>Streptomycetaceae</taxon>
        <taxon>Streptomyces</taxon>
    </lineage>
</organism>
<evidence type="ECO:0000313" key="4">
    <source>
        <dbReference type="Proteomes" id="UP000176005"/>
    </source>
</evidence>
<evidence type="ECO:0000256" key="2">
    <source>
        <dbReference type="SAM" id="SignalP"/>
    </source>
</evidence>
<evidence type="ECO:0008006" key="5">
    <source>
        <dbReference type="Google" id="ProtNLM"/>
    </source>
</evidence>
<feature type="region of interest" description="Disordered" evidence="1">
    <location>
        <begin position="36"/>
        <end position="57"/>
    </location>
</feature>
<evidence type="ECO:0000256" key="1">
    <source>
        <dbReference type="SAM" id="MobiDB-lite"/>
    </source>
</evidence>
<dbReference type="Proteomes" id="UP000176005">
    <property type="component" value="Unassembled WGS sequence"/>
</dbReference>
<dbReference type="RefSeq" id="WP_070020082.1">
    <property type="nucleotide sequence ID" value="NZ_LJGW01000505.1"/>
</dbReference>
<dbReference type="PATRIC" id="fig|518642.10.peg.6595"/>
<proteinExistence type="predicted"/>
<name>A0A1E7KUC2_9ACTN</name>
<sequence length="235" mass="22780">MSTRPSIPLPLRAVAAGAAATVALLLAGSASATADTRAGANAPAGPRASEAAGSTTVTPAGDEYAAKLSGDATFTAGSTTVTCTVSETSGTIPAAPDNHEDAGPVESAVGAPTYDSCTSSLPGVEATVTTSGEWTVSLQHGDPSTAGLTMPQGGFVLKTSGLAECTVTAAPDAAATVTGDWANGSPSTLTFDAAEVPVTVEGGFGCPTSATSSEFGAVYEITDTTDTSADVAVNS</sequence>
<feature type="signal peptide" evidence="2">
    <location>
        <begin position="1"/>
        <end position="34"/>
    </location>
</feature>
<protein>
    <recommendedName>
        <fullName evidence="5">Ig-like domain-containing protein</fullName>
    </recommendedName>
</protein>